<dbReference type="AlphaFoldDB" id="A0A9D1KRJ6"/>
<accession>A0A9D1KRJ6</accession>
<proteinExistence type="predicted"/>
<reference evidence="1" key="2">
    <citation type="journal article" date="2021" name="PeerJ">
        <title>Extensive microbial diversity within the chicken gut microbiome revealed by metagenomics and culture.</title>
        <authorList>
            <person name="Gilroy R."/>
            <person name="Ravi A."/>
            <person name="Getino M."/>
            <person name="Pursley I."/>
            <person name="Horton D.L."/>
            <person name="Alikhan N.F."/>
            <person name="Baker D."/>
            <person name="Gharbi K."/>
            <person name="Hall N."/>
            <person name="Watson M."/>
            <person name="Adriaenssens E.M."/>
            <person name="Foster-Nyarko E."/>
            <person name="Jarju S."/>
            <person name="Secka A."/>
            <person name="Antonio M."/>
            <person name="Oren A."/>
            <person name="Chaudhuri R.R."/>
            <person name="La Ragione R."/>
            <person name="Hildebrand F."/>
            <person name="Pallen M.J."/>
        </authorList>
    </citation>
    <scope>NUCLEOTIDE SEQUENCE</scope>
    <source>
        <strain evidence="1">ChiBcec7-5410</strain>
    </source>
</reference>
<name>A0A9D1KRJ6_9FIRM</name>
<evidence type="ECO:0000313" key="2">
    <source>
        <dbReference type="Proteomes" id="UP000824160"/>
    </source>
</evidence>
<gene>
    <name evidence="1" type="ORF">IAC43_04030</name>
</gene>
<dbReference type="Proteomes" id="UP000824160">
    <property type="component" value="Unassembled WGS sequence"/>
</dbReference>
<sequence length="87" mass="10332">MMGNQQQPLLLSRPPQQQQLLLSFEPPKLHPPQHTRRRMMIRIQLQLLPHILSNLLLIDVRHSMRRKQKVLQEKFSQKLVVEKSGIL</sequence>
<evidence type="ECO:0000313" key="1">
    <source>
        <dbReference type="EMBL" id="HIT94329.1"/>
    </source>
</evidence>
<reference evidence="1" key="1">
    <citation type="submission" date="2020-10" db="EMBL/GenBank/DDBJ databases">
        <authorList>
            <person name="Gilroy R."/>
        </authorList>
    </citation>
    <scope>NUCLEOTIDE SEQUENCE</scope>
    <source>
        <strain evidence="1">ChiBcec7-5410</strain>
    </source>
</reference>
<protein>
    <submittedName>
        <fullName evidence="1">Uncharacterized protein</fullName>
    </submittedName>
</protein>
<organism evidence="1 2">
    <name type="scientific">Candidatus Faecivivens stercoripullorum</name>
    <dbReference type="NCBI Taxonomy" id="2840805"/>
    <lineage>
        <taxon>Bacteria</taxon>
        <taxon>Bacillati</taxon>
        <taxon>Bacillota</taxon>
        <taxon>Clostridia</taxon>
        <taxon>Eubacteriales</taxon>
        <taxon>Oscillospiraceae</taxon>
        <taxon>Oscillospiraceae incertae sedis</taxon>
        <taxon>Candidatus Faecivivens</taxon>
    </lineage>
</organism>
<comment type="caution">
    <text evidence="1">The sequence shown here is derived from an EMBL/GenBank/DDBJ whole genome shotgun (WGS) entry which is preliminary data.</text>
</comment>
<dbReference type="EMBL" id="DVLW01000108">
    <property type="protein sequence ID" value="HIT94329.1"/>
    <property type="molecule type" value="Genomic_DNA"/>
</dbReference>